<evidence type="ECO:0000313" key="2">
    <source>
        <dbReference type="EMBL" id="SHN74905.1"/>
    </source>
</evidence>
<dbReference type="OrthoDB" id="1176146at2"/>
<feature type="transmembrane region" description="Helical" evidence="1">
    <location>
        <begin position="183"/>
        <end position="203"/>
    </location>
</feature>
<dbReference type="RefSeq" id="WP_072917999.1">
    <property type="nucleotide sequence ID" value="NZ_FRDM01000009.1"/>
</dbReference>
<evidence type="ECO:0000313" key="3">
    <source>
        <dbReference type="Proteomes" id="UP000184428"/>
    </source>
</evidence>
<dbReference type="Pfam" id="PF14329">
    <property type="entry name" value="DUF4386"/>
    <property type="match status" value="1"/>
</dbReference>
<feature type="transmembrane region" description="Helical" evidence="1">
    <location>
        <begin position="63"/>
        <end position="87"/>
    </location>
</feature>
<feature type="transmembrane region" description="Helical" evidence="1">
    <location>
        <begin position="21"/>
        <end position="43"/>
    </location>
</feature>
<feature type="transmembrane region" description="Helical" evidence="1">
    <location>
        <begin position="150"/>
        <end position="171"/>
    </location>
</feature>
<protein>
    <recommendedName>
        <fullName evidence="4">DUF4386 domain-containing protein</fullName>
    </recommendedName>
</protein>
<feature type="transmembrane region" description="Helical" evidence="1">
    <location>
        <begin position="209"/>
        <end position="231"/>
    </location>
</feature>
<dbReference type="Proteomes" id="UP000184428">
    <property type="component" value="Unassembled WGS sequence"/>
</dbReference>
<reference evidence="2 3" key="1">
    <citation type="submission" date="2016-12" db="EMBL/GenBank/DDBJ databases">
        <authorList>
            <person name="Song W.-J."/>
            <person name="Kurnit D.M."/>
        </authorList>
    </citation>
    <scope>NUCLEOTIDE SEQUENCE [LARGE SCALE GENOMIC DNA]</scope>
    <source>
        <strain evidence="2 3">DSM 43162</strain>
    </source>
</reference>
<organism evidence="2 3">
    <name type="scientific">Geodermatophilus obscurus</name>
    <dbReference type="NCBI Taxonomy" id="1861"/>
    <lineage>
        <taxon>Bacteria</taxon>
        <taxon>Bacillati</taxon>
        <taxon>Actinomycetota</taxon>
        <taxon>Actinomycetes</taxon>
        <taxon>Geodermatophilales</taxon>
        <taxon>Geodermatophilaceae</taxon>
        <taxon>Geodermatophilus</taxon>
    </lineage>
</organism>
<keyword evidence="1" id="KW-0812">Transmembrane</keyword>
<dbReference type="EMBL" id="FRDM01000009">
    <property type="protein sequence ID" value="SHN74905.1"/>
    <property type="molecule type" value="Genomic_DNA"/>
</dbReference>
<keyword evidence="1" id="KW-0472">Membrane</keyword>
<dbReference type="InterPro" id="IPR025495">
    <property type="entry name" value="DUF4386"/>
</dbReference>
<accession>A0A1M7TW31</accession>
<name>A0A1M7TW31_9ACTN</name>
<evidence type="ECO:0000256" key="1">
    <source>
        <dbReference type="SAM" id="Phobius"/>
    </source>
</evidence>
<proteinExistence type="predicted"/>
<dbReference type="AlphaFoldDB" id="A0A1M7TW31"/>
<keyword evidence="1" id="KW-1133">Transmembrane helix</keyword>
<evidence type="ECO:0008006" key="4">
    <source>
        <dbReference type="Google" id="ProtNLM"/>
    </source>
</evidence>
<sequence length="256" mass="26621">MTIPSRTGRTSGIPTTPLRRTAFLAGALYLITFIASIPAIFVLDPVLSDPNYIVGPGADTRVLVGGLLDMVNALACIGTAVVLFPVVKRQNETLALGFVTSRLLEAAIISTGVISLFAVVTLRQDMAGAPGADADSLVTVGASLVAVRDWTFLLGPGVMAAINALLLGTLMYRSGLVPRVIPLMGLVGAPLLLSAKLGMVFGVNDEISLWSGVALVPIFFWELSLGVWLVVRGFKPSPITAGTIGSVEPPAAVSRV</sequence>
<feature type="transmembrane region" description="Helical" evidence="1">
    <location>
        <begin position="94"/>
        <end position="120"/>
    </location>
</feature>
<gene>
    <name evidence="2" type="ORF">SAMN05660350_02263</name>
</gene>